<dbReference type="NCBIfam" id="TIGR01695">
    <property type="entry name" value="murJ_mviN"/>
    <property type="match status" value="1"/>
</dbReference>
<dbReference type="PRINTS" id="PR01806">
    <property type="entry name" value="VIRFACTRMVIN"/>
</dbReference>
<dbReference type="EMBL" id="CP158374">
    <property type="protein sequence ID" value="XBX82346.1"/>
    <property type="molecule type" value="Genomic_DNA"/>
</dbReference>
<comment type="subcellular location">
    <subcellularLocation>
        <location evidence="1">Cell membrane</location>
        <topology evidence="1">Multi-pass membrane protein</topology>
    </subcellularLocation>
</comment>
<feature type="transmembrane region" description="Helical" evidence="8">
    <location>
        <begin position="159"/>
        <end position="182"/>
    </location>
</feature>
<feature type="transmembrane region" description="Helical" evidence="8">
    <location>
        <begin position="89"/>
        <end position="112"/>
    </location>
</feature>
<feature type="transmembrane region" description="Helical" evidence="8">
    <location>
        <begin position="12"/>
        <end position="35"/>
    </location>
</feature>
<feature type="transmembrane region" description="Helical" evidence="8">
    <location>
        <begin position="464"/>
        <end position="482"/>
    </location>
</feature>
<dbReference type="RefSeq" id="WP_350348366.1">
    <property type="nucleotide sequence ID" value="NZ_CP158374.1"/>
</dbReference>
<keyword evidence="7 8" id="KW-0472">Membrane</keyword>
<evidence type="ECO:0000256" key="3">
    <source>
        <dbReference type="ARBA" id="ARBA00022692"/>
    </source>
</evidence>
<protein>
    <submittedName>
        <fullName evidence="9">Murein biosynthesis integral membrane protein MurJ</fullName>
    </submittedName>
</protein>
<feature type="transmembrane region" description="Helical" evidence="8">
    <location>
        <begin position="494"/>
        <end position="519"/>
    </location>
</feature>
<keyword evidence="3 8" id="KW-0812">Transmembrane</keyword>
<feature type="transmembrane region" description="Helical" evidence="8">
    <location>
        <begin position="326"/>
        <end position="349"/>
    </location>
</feature>
<feature type="transmembrane region" description="Helical" evidence="8">
    <location>
        <begin position="283"/>
        <end position="305"/>
    </location>
</feature>
<keyword evidence="2" id="KW-1003">Cell membrane</keyword>
<evidence type="ECO:0000256" key="5">
    <source>
        <dbReference type="ARBA" id="ARBA00022984"/>
    </source>
</evidence>
<dbReference type="GO" id="GO:0005886">
    <property type="term" value="C:plasma membrane"/>
    <property type="evidence" value="ECO:0007669"/>
    <property type="project" value="UniProtKB-SubCell"/>
</dbReference>
<keyword evidence="6 8" id="KW-1133">Transmembrane helix</keyword>
<dbReference type="GO" id="GO:0008360">
    <property type="term" value="P:regulation of cell shape"/>
    <property type="evidence" value="ECO:0007669"/>
    <property type="project" value="UniProtKB-KW"/>
</dbReference>
<proteinExistence type="predicted"/>
<dbReference type="InterPro" id="IPR051050">
    <property type="entry name" value="Lipid_II_flippase_MurJ/MviN"/>
</dbReference>
<feature type="transmembrane region" description="Helical" evidence="8">
    <location>
        <begin position="194"/>
        <end position="222"/>
    </location>
</feature>
<evidence type="ECO:0000256" key="1">
    <source>
        <dbReference type="ARBA" id="ARBA00004651"/>
    </source>
</evidence>
<feature type="transmembrane region" description="Helical" evidence="8">
    <location>
        <begin position="124"/>
        <end position="147"/>
    </location>
</feature>
<evidence type="ECO:0000256" key="6">
    <source>
        <dbReference type="ARBA" id="ARBA00022989"/>
    </source>
</evidence>
<organism evidence="9">
    <name type="scientific">Agromyces sp. G08B096</name>
    <dbReference type="NCBI Taxonomy" id="3156399"/>
    <lineage>
        <taxon>Bacteria</taxon>
        <taxon>Bacillati</taxon>
        <taxon>Actinomycetota</taxon>
        <taxon>Actinomycetes</taxon>
        <taxon>Micrococcales</taxon>
        <taxon>Microbacteriaceae</taxon>
        <taxon>Agromyces</taxon>
    </lineage>
</organism>
<feature type="transmembrane region" description="Helical" evidence="8">
    <location>
        <begin position="243"/>
        <end position="263"/>
    </location>
</feature>
<evidence type="ECO:0000256" key="8">
    <source>
        <dbReference type="SAM" id="Phobius"/>
    </source>
</evidence>
<dbReference type="GO" id="GO:0009252">
    <property type="term" value="P:peptidoglycan biosynthetic process"/>
    <property type="evidence" value="ECO:0007669"/>
    <property type="project" value="UniProtKB-KW"/>
</dbReference>
<evidence type="ECO:0000256" key="4">
    <source>
        <dbReference type="ARBA" id="ARBA00022960"/>
    </source>
</evidence>
<keyword evidence="5" id="KW-0573">Peptidoglycan synthesis</keyword>
<dbReference type="Pfam" id="PF03023">
    <property type="entry name" value="MurJ"/>
    <property type="match status" value="1"/>
</dbReference>
<name>A0AAU7W799_9MICO</name>
<dbReference type="InterPro" id="IPR004268">
    <property type="entry name" value="MurJ"/>
</dbReference>
<feature type="transmembrane region" description="Helical" evidence="8">
    <location>
        <begin position="394"/>
        <end position="417"/>
    </location>
</feature>
<feature type="transmembrane region" description="Helical" evidence="8">
    <location>
        <begin position="361"/>
        <end position="382"/>
    </location>
</feature>
<feature type="transmembrane region" description="Helical" evidence="8">
    <location>
        <begin position="423"/>
        <end position="444"/>
    </location>
</feature>
<sequence length="538" mass="56038">MADDRIGRASVFLASGTIVSRLLGFVKTIVFASVIGVVGAGADAFATANALPNTIYVIVAGGVLSAVLVPQIVRAAAHADGGSAYINKLLTLALVILGAATLGATALAPLLTTLWGGSLPEATLGLAIAFAWWCLPQIFFYGLYTLLGEVLNARRSFGPFTWVPVLNNVVALAGLAVFALAFGSDSAGSRGAEAWTPAMIAVLAGSTTLGIVTQAVVLFWFWRRIGLRYRPDFAWRGVGLGAAGRMAGWTFGMLLLTTVAGIVQTRVASSASGDDPSVFALDTAWLVFMLPHSVITVSIATAYFTRMSEHAAAERLDEVRADLSSAIRGVGLIILLAAAVLLVVAYPFAAVFSDGFAQTQAVGNVIMAFTAGLLGFSVLFIVQRTFYALGDTRTPFFFTLFQVVLFIAGALACLALPISWRAFGIAAVTTLAGTAQLVLAVILLRRRLGPLDGRRILASFGRSLLALVLPVGVGVVLLVALGGTTPGGFAIDGIAGAIASMAIIGAVMAALYFGGLWLLRSPELRSFAEPLVARLRRG</sequence>
<evidence type="ECO:0000256" key="2">
    <source>
        <dbReference type="ARBA" id="ARBA00022475"/>
    </source>
</evidence>
<reference evidence="9" key="1">
    <citation type="submission" date="2024-05" db="EMBL/GenBank/DDBJ databases">
        <authorList>
            <person name="Yu L."/>
        </authorList>
    </citation>
    <scope>NUCLEOTIDE SEQUENCE</scope>
    <source>
        <strain evidence="9">G08B096</strain>
    </source>
</reference>
<gene>
    <name evidence="9" type="primary">murJ</name>
    <name evidence="9" type="ORF">ABIQ69_00075</name>
</gene>
<dbReference type="GO" id="GO:0034204">
    <property type="term" value="P:lipid translocation"/>
    <property type="evidence" value="ECO:0007669"/>
    <property type="project" value="TreeGrafter"/>
</dbReference>
<evidence type="ECO:0000313" key="9">
    <source>
        <dbReference type="EMBL" id="XBX82346.1"/>
    </source>
</evidence>
<accession>A0AAU7W799</accession>
<dbReference type="PANTHER" id="PTHR47019:SF1">
    <property type="entry name" value="LIPID II FLIPPASE MURJ"/>
    <property type="match status" value="1"/>
</dbReference>
<keyword evidence="4" id="KW-0133">Cell shape</keyword>
<dbReference type="GO" id="GO:0015648">
    <property type="term" value="F:lipid-linked peptidoglycan transporter activity"/>
    <property type="evidence" value="ECO:0007669"/>
    <property type="project" value="TreeGrafter"/>
</dbReference>
<evidence type="ECO:0000256" key="7">
    <source>
        <dbReference type="ARBA" id="ARBA00023136"/>
    </source>
</evidence>
<dbReference type="PANTHER" id="PTHR47019">
    <property type="entry name" value="LIPID II FLIPPASE MURJ"/>
    <property type="match status" value="1"/>
</dbReference>
<dbReference type="AlphaFoldDB" id="A0AAU7W799"/>
<feature type="transmembrane region" description="Helical" evidence="8">
    <location>
        <begin position="55"/>
        <end position="77"/>
    </location>
</feature>